<proteinExistence type="predicted"/>
<keyword evidence="1" id="KW-0812">Transmembrane</keyword>
<dbReference type="AlphaFoldDB" id="A0A396ZA88"/>
<sequence>MTAFYLLLPAYFFFLIRIGFVFSKKLYQRKNSIHPKDLESGLLNVQKSFQKLMAEGYSKLYSSDSKTISDPNSLKEQIEELDRTLQGLRNVLNRNKE</sequence>
<evidence type="ECO:0000313" key="3">
    <source>
        <dbReference type="Proteomes" id="UP000265798"/>
    </source>
</evidence>
<keyword evidence="1" id="KW-1133">Transmembrane helix</keyword>
<organism evidence="2 3">
    <name type="scientific">Leptospira stimsonii</name>
    <dbReference type="NCBI Taxonomy" id="2202203"/>
    <lineage>
        <taxon>Bacteria</taxon>
        <taxon>Pseudomonadati</taxon>
        <taxon>Spirochaetota</taxon>
        <taxon>Spirochaetia</taxon>
        <taxon>Leptospirales</taxon>
        <taxon>Leptospiraceae</taxon>
        <taxon>Leptospira</taxon>
    </lineage>
</organism>
<accession>A0A396ZA88</accession>
<comment type="caution">
    <text evidence="2">The sequence shown here is derived from an EMBL/GenBank/DDBJ whole genome shotgun (WGS) entry which is preliminary data.</text>
</comment>
<evidence type="ECO:0000256" key="1">
    <source>
        <dbReference type="SAM" id="Phobius"/>
    </source>
</evidence>
<feature type="transmembrane region" description="Helical" evidence="1">
    <location>
        <begin position="6"/>
        <end position="23"/>
    </location>
</feature>
<evidence type="ECO:0000313" key="2">
    <source>
        <dbReference type="EMBL" id="RHX92211.1"/>
    </source>
</evidence>
<dbReference type="Proteomes" id="UP000265798">
    <property type="component" value="Unassembled WGS sequence"/>
</dbReference>
<protein>
    <submittedName>
        <fullName evidence="2">Uncharacterized protein</fullName>
    </submittedName>
</protein>
<keyword evidence="1" id="KW-0472">Membrane</keyword>
<reference evidence="3" key="1">
    <citation type="submission" date="2018-05" db="EMBL/GenBank/DDBJ databases">
        <title>Leptospira yasudae sp. nov. and Leptospira stimsonii sp. nov., two pathogenic species of the genus Leptospira isolated from environmental sources.</title>
        <authorList>
            <person name="Casanovas-Massana A."/>
            <person name="Hamond C."/>
            <person name="Santos L.A."/>
            <person name="Hacker K.P."/>
            <person name="Balassiano I."/>
            <person name="Medeiros M.A."/>
            <person name="Reis M.G."/>
            <person name="Ko A.I."/>
            <person name="Wunder E.A."/>
        </authorList>
    </citation>
    <scope>NUCLEOTIDE SEQUENCE [LARGE SCALE GENOMIC DNA]</scope>
    <source>
        <strain evidence="3">Yale</strain>
    </source>
</reference>
<name>A0A396ZA88_9LEPT</name>
<gene>
    <name evidence="2" type="ORF">DLM75_03085</name>
</gene>
<dbReference type="EMBL" id="QHCT01000001">
    <property type="protein sequence ID" value="RHX92211.1"/>
    <property type="molecule type" value="Genomic_DNA"/>
</dbReference>